<dbReference type="GO" id="GO:0019760">
    <property type="term" value="P:glucosinolate metabolic process"/>
    <property type="evidence" value="ECO:0007669"/>
    <property type="project" value="UniProtKB-ARBA"/>
</dbReference>
<evidence type="ECO:0000256" key="2">
    <source>
        <dbReference type="ARBA" id="ARBA00022679"/>
    </source>
</evidence>
<dbReference type="Proteomes" id="UP000813461">
    <property type="component" value="Unassembled WGS sequence"/>
</dbReference>
<evidence type="ECO:0000256" key="6">
    <source>
        <dbReference type="ARBA" id="ARBA00023137"/>
    </source>
</evidence>
<keyword evidence="8" id="KW-0812">Transmembrane</keyword>
<organism evidence="10 11">
    <name type="scientific">Paraphoma chrysanthemicola</name>
    <dbReference type="NCBI Taxonomy" id="798071"/>
    <lineage>
        <taxon>Eukaryota</taxon>
        <taxon>Fungi</taxon>
        <taxon>Dikarya</taxon>
        <taxon>Ascomycota</taxon>
        <taxon>Pezizomycotina</taxon>
        <taxon>Dothideomycetes</taxon>
        <taxon>Pleosporomycetidae</taxon>
        <taxon>Pleosporales</taxon>
        <taxon>Pleosporineae</taxon>
        <taxon>Phaeosphaeriaceae</taxon>
        <taxon>Paraphoma</taxon>
    </lineage>
</organism>
<evidence type="ECO:0000256" key="8">
    <source>
        <dbReference type="SAM" id="Phobius"/>
    </source>
</evidence>
<evidence type="ECO:0000256" key="9">
    <source>
        <dbReference type="SAM" id="SignalP"/>
    </source>
</evidence>
<dbReference type="PANTHER" id="PTHR47435">
    <property type="entry name" value="KELCH REPEAT PROTEIN (AFU_ORTHOLOGUE AFUA_5G12780)"/>
    <property type="match status" value="1"/>
</dbReference>
<keyword evidence="2" id="KW-0808">Transferase</keyword>
<dbReference type="EMBL" id="JAGMVJ010000012">
    <property type="protein sequence ID" value="KAH7084078.1"/>
    <property type="molecule type" value="Genomic_DNA"/>
</dbReference>
<evidence type="ECO:0000256" key="3">
    <source>
        <dbReference type="ARBA" id="ARBA00022737"/>
    </source>
</evidence>
<dbReference type="InterPro" id="IPR044912">
    <property type="entry name" value="Egfr_JX_dom"/>
</dbReference>
<feature type="compositionally biased region" description="Polar residues" evidence="7">
    <location>
        <begin position="522"/>
        <end position="563"/>
    </location>
</feature>
<evidence type="ECO:0000256" key="1">
    <source>
        <dbReference type="ARBA" id="ARBA00011902"/>
    </source>
</evidence>
<proteinExistence type="predicted"/>
<evidence type="ECO:0000313" key="11">
    <source>
        <dbReference type="Proteomes" id="UP000813461"/>
    </source>
</evidence>
<gene>
    <name evidence="10" type="ORF">FB567DRAFT_580730</name>
</gene>
<dbReference type="GO" id="GO:0004714">
    <property type="term" value="F:transmembrane receptor protein tyrosine kinase activity"/>
    <property type="evidence" value="ECO:0007669"/>
    <property type="project" value="UniProtKB-EC"/>
</dbReference>
<keyword evidence="8" id="KW-1133">Transmembrane helix</keyword>
<accession>A0A8K0VWI8</accession>
<evidence type="ECO:0000313" key="10">
    <source>
        <dbReference type="EMBL" id="KAH7084078.1"/>
    </source>
</evidence>
<name>A0A8K0VWI8_9PLEO</name>
<keyword evidence="6" id="KW-0829">Tyrosine-protein kinase</keyword>
<keyword evidence="3" id="KW-0677">Repeat</keyword>
<feature type="compositionally biased region" description="Pro residues" evidence="7">
    <location>
        <begin position="586"/>
        <end position="600"/>
    </location>
</feature>
<feature type="region of interest" description="Disordered" evidence="7">
    <location>
        <begin position="578"/>
        <end position="632"/>
    </location>
</feature>
<dbReference type="Gene3D" id="2.120.10.80">
    <property type="entry name" value="Kelch-type beta propeller"/>
    <property type="match status" value="1"/>
</dbReference>
<evidence type="ECO:0000256" key="4">
    <source>
        <dbReference type="ARBA" id="ARBA00022777"/>
    </source>
</evidence>
<keyword evidence="11" id="KW-1185">Reference proteome</keyword>
<evidence type="ECO:0000256" key="7">
    <source>
        <dbReference type="SAM" id="MobiDB-lite"/>
    </source>
</evidence>
<dbReference type="AlphaFoldDB" id="A0A8K0VWI8"/>
<reference evidence="10" key="1">
    <citation type="journal article" date="2021" name="Nat. Commun.">
        <title>Genetic determinants of endophytism in the Arabidopsis root mycobiome.</title>
        <authorList>
            <person name="Mesny F."/>
            <person name="Miyauchi S."/>
            <person name="Thiergart T."/>
            <person name="Pickel B."/>
            <person name="Atanasova L."/>
            <person name="Karlsson M."/>
            <person name="Huettel B."/>
            <person name="Barry K.W."/>
            <person name="Haridas S."/>
            <person name="Chen C."/>
            <person name="Bauer D."/>
            <person name="Andreopoulos W."/>
            <person name="Pangilinan J."/>
            <person name="LaButti K."/>
            <person name="Riley R."/>
            <person name="Lipzen A."/>
            <person name="Clum A."/>
            <person name="Drula E."/>
            <person name="Henrissat B."/>
            <person name="Kohler A."/>
            <person name="Grigoriev I.V."/>
            <person name="Martin F.M."/>
            <person name="Hacquard S."/>
        </authorList>
    </citation>
    <scope>NUCLEOTIDE SEQUENCE</scope>
    <source>
        <strain evidence="10">MPI-SDFR-AT-0120</strain>
    </source>
</reference>
<dbReference type="Pfam" id="PF24681">
    <property type="entry name" value="Kelch_KLHDC2_KLHL20_DRC7"/>
    <property type="match status" value="1"/>
</dbReference>
<keyword evidence="4" id="KW-0418">Kinase</keyword>
<dbReference type="EC" id="2.7.10.1" evidence="1"/>
<dbReference type="PANTHER" id="PTHR47435:SF4">
    <property type="entry name" value="KELCH REPEAT PROTEIN (AFU_ORTHOLOGUE AFUA_5G12780)"/>
    <property type="match status" value="1"/>
</dbReference>
<keyword evidence="8" id="KW-0472">Membrane</keyword>
<protein>
    <recommendedName>
        <fullName evidence="1">receptor protein-tyrosine kinase</fullName>
        <ecNumber evidence="1">2.7.10.1</ecNumber>
    </recommendedName>
</protein>
<dbReference type="SUPFAM" id="SSF117281">
    <property type="entry name" value="Kelch motif"/>
    <property type="match status" value="1"/>
</dbReference>
<sequence length="632" mass="69366">MHTCLFAVSALVLAALVTAQENIQDPIKEFCRRHQHQTCIIDNKLYIDGGLVYYGTDVEPSSQAQTNTWLIYEDVSRPEPDFPPQFSNLTKDRDVPSVSGGVLWPDTVNKVFYQFGGEYTNTTAQGFSTLWFYDTIYNTWNRSTSSDASQSQVSWPAFGAGVTTDQGSGYYYGGYLSNKTTPKWAGDALMLNSLMSYNMTDRTWKNRTLDKTPRAEGTLQYITAGDRGMLVYFGGVEMVNGNKIYANMSQIHVFDIANSRWETQTASGEIPEPRRGFCAGVASAPDNSSYNIYLFGGIGVNETALEDVWVLSLPSFTWIYWYPKPKQSTSRNGKAWTSCDVVNHSQMIIMGGYYTNATQPACDVPTIGGQHGLVLGQELVEKGAPWLALNSSVTKYRVPINISDVIGGNTEGRATLTAPAAGWATQDLSVYFATSWIAPSRSATRYIPITLSSSSPSPTSPSAKPSGSGKTNIGAIVGGVIGGVLFFVVVVLLALFCLRRRRSMREQAQNTPRELPVEPVQAESTGKQFSPSHSTQPSYSFQGSPSSQTSEYRNFQESTPHHQQPWIQPVAYGQPTNFSNVQQTYYPPPRDPMLSPPKAPTPSAELSGNKTPAHVELPGIGSPVLVQHEELR</sequence>
<dbReference type="OrthoDB" id="10251809at2759"/>
<comment type="caution">
    <text evidence="10">The sequence shown here is derived from an EMBL/GenBank/DDBJ whole genome shotgun (WGS) entry which is preliminary data.</text>
</comment>
<evidence type="ECO:0000256" key="5">
    <source>
        <dbReference type="ARBA" id="ARBA00023004"/>
    </source>
</evidence>
<feature type="chain" id="PRO_5035468667" description="receptor protein-tyrosine kinase" evidence="9">
    <location>
        <begin position="20"/>
        <end position="632"/>
    </location>
</feature>
<dbReference type="InterPro" id="IPR015915">
    <property type="entry name" value="Kelch-typ_b-propeller"/>
</dbReference>
<keyword evidence="9" id="KW-0732">Signal</keyword>
<dbReference type="Gene3D" id="6.10.250.2930">
    <property type="match status" value="1"/>
</dbReference>
<feature type="region of interest" description="Disordered" evidence="7">
    <location>
        <begin position="505"/>
        <end position="563"/>
    </location>
</feature>
<keyword evidence="5" id="KW-0408">Iron</keyword>
<feature type="signal peptide" evidence="9">
    <location>
        <begin position="1"/>
        <end position="19"/>
    </location>
</feature>
<feature type="transmembrane region" description="Helical" evidence="8">
    <location>
        <begin position="473"/>
        <end position="498"/>
    </location>
</feature>